<dbReference type="AlphaFoldDB" id="A0A2T0B4W0"/>
<feature type="transmembrane region" description="Helical" evidence="1">
    <location>
        <begin position="83"/>
        <end position="105"/>
    </location>
</feature>
<accession>A0A2T0B4W0</accession>
<sequence>MKDLAGFFGWISAIGYGGALLNFFIKYINKKYIVKLSKDKKKFVNYYRILMKFVVKYHRYFGIIGSIAVIVHFIIMFNVEGLSITGIIAAGTMWIVFLLGIYGTYINKNVRGNWVKIHRSLAFILIIMLFIHLVFKESFIIRF</sequence>
<dbReference type="Proteomes" id="UP000239706">
    <property type="component" value="Unassembled WGS sequence"/>
</dbReference>
<reference evidence="2 3" key="1">
    <citation type="submission" date="2018-03" db="EMBL/GenBank/DDBJ databases">
        <title>Genome sequence of Clostridium liquoris DSM 100320.</title>
        <authorList>
            <person name="Poehlein A."/>
            <person name="Daniel R."/>
        </authorList>
    </citation>
    <scope>NUCLEOTIDE SEQUENCE [LARGE SCALE GENOMIC DNA]</scope>
    <source>
        <strain evidence="2 3">DSM 100320</strain>
    </source>
</reference>
<keyword evidence="1" id="KW-0812">Transmembrane</keyword>
<feature type="transmembrane region" description="Helical" evidence="1">
    <location>
        <begin position="57"/>
        <end position="77"/>
    </location>
</feature>
<evidence type="ECO:0000256" key="1">
    <source>
        <dbReference type="SAM" id="Phobius"/>
    </source>
</evidence>
<feature type="transmembrane region" description="Helical" evidence="1">
    <location>
        <begin position="6"/>
        <end position="25"/>
    </location>
</feature>
<dbReference type="OrthoDB" id="2085228at2"/>
<dbReference type="RefSeq" id="WP_106063360.1">
    <property type="nucleotide sequence ID" value="NZ_PVXO01000034.1"/>
</dbReference>
<evidence type="ECO:0000313" key="3">
    <source>
        <dbReference type="Proteomes" id="UP000239706"/>
    </source>
</evidence>
<organism evidence="2 3">
    <name type="scientific">Clostridium liquoris</name>
    <dbReference type="NCBI Taxonomy" id="1289519"/>
    <lineage>
        <taxon>Bacteria</taxon>
        <taxon>Bacillati</taxon>
        <taxon>Bacillota</taxon>
        <taxon>Clostridia</taxon>
        <taxon>Eubacteriales</taxon>
        <taxon>Clostridiaceae</taxon>
        <taxon>Clostridium</taxon>
    </lineage>
</organism>
<name>A0A2T0B4W0_9CLOT</name>
<evidence type="ECO:0000313" key="2">
    <source>
        <dbReference type="EMBL" id="PRR78902.1"/>
    </source>
</evidence>
<comment type="caution">
    <text evidence="2">The sequence shown here is derived from an EMBL/GenBank/DDBJ whole genome shotgun (WGS) entry which is preliminary data.</text>
</comment>
<feature type="transmembrane region" description="Helical" evidence="1">
    <location>
        <begin position="117"/>
        <end position="135"/>
    </location>
</feature>
<keyword evidence="1" id="KW-1133">Transmembrane helix</keyword>
<keyword evidence="3" id="KW-1185">Reference proteome</keyword>
<gene>
    <name evidence="2" type="ORF">CLLI_12410</name>
</gene>
<proteinExistence type="predicted"/>
<dbReference type="EMBL" id="PVXO01000034">
    <property type="protein sequence ID" value="PRR78902.1"/>
    <property type="molecule type" value="Genomic_DNA"/>
</dbReference>
<protein>
    <submittedName>
        <fullName evidence="2">Uncharacterized protein</fullName>
    </submittedName>
</protein>
<keyword evidence="1" id="KW-0472">Membrane</keyword>